<dbReference type="RefSeq" id="WP_274038898.1">
    <property type="nucleotide sequence ID" value="NZ_JANCPR020000008.1"/>
</dbReference>
<evidence type="ECO:0000259" key="3">
    <source>
        <dbReference type="Pfam" id="PF25872"/>
    </source>
</evidence>
<dbReference type="InterPro" id="IPR058852">
    <property type="entry name" value="HTH_77"/>
</dbReference>
<organism evidence="4 5">
    <name type="scientific">Streptomyces iconiensis</name>
    <dbReference type="NCBI Taxonomy" id="1384038"/>
    <lineage>
        <taxon>Bacteria</taxon>
        <taxon>Bacillati</taxon>
        <taxon>Actinomycetota</taxon>
        <taxon>Actinomycetes</taxon>
        <taxon>Kitasatosporales</taxon>
        <taxon>Streptomycetaceae</taxon>
        <taxon>Streptomyces</taxon>
    </lineage>
</organism>
<gene>
    <name evidence="4" type="ORF">NMN56_010445</name>
</gene>
<accession>A0ABT6ZU17</accession>
<dbReference type="PANTHER" id="PTHR47691:SF3">
    <property type="entry name" value="HTH-TYPE TRANSCRIPTIONAL REGULATOR RV0890C-RELATED"/>
    <property type="match status" value="1"/>
</dbReference>
<feature type="compositionally biased region" description="Low complexity" evidence="1">
    <location>
        <begin position="730"/>
        <end position="741"/>
    </location>
</feature>
<dbReference type="PRINTS" id="PR00364">
    <property type="entry name" value="DISEASERSIST"/>
</dbReference>
<reference evidence="4 5" key="1">
    <citation type="submission" date="2023-05" db="EMBL/GenBank/DDBJ databases">
        <title>Streptantibioticus silvisoli sp. nov., acidotolerant actinomycetes 1 from pine litter.</title>
        <authorList>
            <person name="Swiecimska M."/>
            <person name="Golinska P."/>
            <person name="Sangal V."/>
            <person name="Wachnowicz B."/>
            <person name="Goodfellow M."/>
        </authorList>
    </citation>
    <scope>NUCLEOTIDE SEQUENCE [LARGE SCALE GENOMIC DNA]</scope>
    <source>
        <strain evidence="4 5">DSM 42109</strain>
    </source>
</reference>
<evidence type="ECO:0000256" key="1">
    <source>
        <dbReference type="SAM" id="MobiDB-lite"/>
    </source>
</evidence>
<dbReference type="Gene3D" id="3.40.50.300">
    <property type="entry name" value="P-loop containing nucleotide triphosphate hydrolases"/>
    <property type="match status" value="1"/>
</dbReference>
<dbReference type="PANTHER" id="PTHR47691">
    <property type="entry name" value="REGULATOR-RELATED"/>
    <property type="match status" value="1"/>
</dbReference>
<sequence length="760" mass="82961">MRPFEHHGQPSDGAGRPRRTPPAYGRIPAELNRFVGRGAESGALEEALGRSRLVTVTGVGGVGKSRLALRVAERVQDRFCDGVWLAELSSLRDGCLLDHTVAGAVGLANGSVRPPRSALLRHLADREALLVIDGCEHLVGECAELVGALLRRAPGLRVLATSRRPLEIGGEHVFTLRPMPVDEAVELFMERASAVLPRPPGPDETVAEVCRRLDGIPLAVELAAGRLRVLTVEQIAHRIEDRFRLLAGTDRNALPRHQTLRTAIGWSHELCTARERLLWARLSVFAGDFGLEAVEYLCSDEALPADRVLGVLDELVAQSVVVRDVRADTEGQARYRMLETVREYGAGWLEKLGEDHELRRRHRDWYLGLATWCELDWFGPRQEDVTARVERDLPNLRLALELSLEQPGDAQAGQHLAATLWFYWIGCGRVTEGQHWLDRALGTEGVHPRARAKALWVSGLVLTVRGQVVSALGVLHECLELSEREGDETATAYALQMLGCLAVVSDELGRAKALLRDALDRFRQLGELNALVVLAQVELAMAHAFDGELETALTLSEEARDISAGSGERWVLSYTLYLLAYVHMVRGDHARARELSSECLAIKRDFHDVLGMTIALEHLAPLTAAEDPERAAAMLGAAEDGWRLVGARRFGSRHFESLAATSQAHLRAALGGAYYEHAFTRGRELGLLTVVDREVRGWHAARERDRVTGARSTGTETGRSTQGSAGRLPGAGAAPEGEQGQDTPQPAVPPPGGADGRQAG</sequence>
<feature type="domain" description="Winged helix-turn-helix" evidence="3">
    <location>
        <begin position="275"/>
        <end position="346"/>
    </location>
</feature>
<keyword evidence="5" id="KW-1185">Reference proteome</keyword>
<name>A0ABT6ZU17_9ACTN</name>
<dbReference type="InterPro" id="IPR027417">
    <property type="entry name" value="P-loop_NTPase"/>
</dbReference>
<protein>
    <submittedName>
        <fullName evidence="4">Regulator</fullName>
    </submittedName>
</protein>
<dbReference type="SUPFAM" id="SSF52540">
    <property type="entry name" value="P-loop containing nucleoside triphosphate hydrolases"/>
    <property type="match status" value="1"/>
</dbReference>
<evidence type="ECO:0000259" key="2">
    <source>
        <dbReference type="Pfam" id="PF13401"/>
    </source>
</evidence>
<feature type="region of interest" description="Disordered" evidence="1">
    <location>
        <begin position="703"/>
        <end position="760"/>
    </location>
</feature>
<dbReference type="InterPro" id="IPR011990">
    <property type="entry name" value="TPR-like_helical_dom_sf"/>
</dbReference>
<feature type="compositionally biased region" description="Polar residues" evidence="1">
    <location>
        <begin position="710"/>
        <end position="724"/>
    </location>
</feature>
<comment type="caution">
    <text evidence="4">The sequence shown here is derived from an EMBL/GenBank/DDBJ whole genome shotgun (WGS) entry which is preliminary data.</text>
</comment>
<evidence type="ECO:0000313" key="4">
    <source>
        <dbReference type="EMBL" id="MDJ1132357.1"/>
    </source>
</evidence>
<dbReference type="Proteomes" id="UP001214441">
    <property type="component" value="Unassembled WGS sequence"/>
</dbReference>
<feature type="domain" description="ORC1/DEAH AAA+ ATPase" evidence="2">
    <location>
        <begin position="52"/>
        <end position="149"/>
    </location>
</feature>
<proteinExistence type="predicted"/>
<feature type="region of interest" description="Disordered" evidence="1">
    <location>
        <begin position="1"/>
        <end position="25"/>
    </location>
</feature>
<dbReference type="Pfam" id="PF13401">
    <property type="entry name" value="AAA_22"/>
    <property type="match status" value="1"/>
</dbReference>
<dbReference type="InterPro" id="IPR049945">
    <property type="entry name" value="AAA_22"/>
</dbReference>
<evidence type="ECO:0000313" key="5">
    <source>
        <dbReference type="Proteomes" id="UP001214441"/>
    </source>
</evidence>
<dbReference type="Gene3D" id="1.25.40.10">
    <property type="entry name" value="Tetratricopeptide repeat domain"/>
    <property type="match status" value="1"/>
</dbReference>
<dbReference type="SUPFAM" id="SSF48452">
    <property type="entry name" value="TPR-like"/>
    <property type="match status" value="1"/>
</dbReference>
<dbReference type="EMBL" id="JANCPR020000008">
    <property type="protein sequence ID" value="MDJ1132357.1"/>
    <property type="molecule type" value="Genomic_DNA"/>
</dbReference>
<dbReference type="Pfam" id="PF25872">
    <property type="entry name" value="HTH_77"/>
    <property type="match status" value="1"/>
</dbReference>